<dbReference type="STRING" id="1579979.WM2015_1761"/>
<reference evidence="1 2" key="1">
    <citation type="submission" date="2015-07" db="EMBL/GenBank/DDBJ databases">
        <authorList>
            <person name="Noorani M."/>
        </authorList>
    </citation>
    <scope>NUCLEOTIDE SEQUENCE [LARGE SCALE GENOMIC DNA]</scope>
    <source>
        <strain evidence="1 2">KCTC 42284</strain>
    </source>
</reference>
<name>A0A0K0XWS2_9GAMM</name>
<evidence type="ECO:0000313" key="2">
    <source>
        <dbReference type="Proteomes" id="UP000066624"/>
    </source>
</evidence>
<dbReference type="OrthoDB" id="8564828at2"/>
<evidence type="ECO:0000313" key="1">
    <source>
        <dbReference type="EMBL" id="AKS42128.1"/>
    </source>
</evidence>
<dbReference type="PATRIC" id="fig|1579979.3.peg.1803"/>
<dbReference type="AlphaFoldDB" id="A0A0K0XWS2"/>
<protein>
    <submittedName>
        <fullName evidence="1">Uncharacterized protein</fullName>
    </submittedName>
</protein>
<gene>
    <name evidence="1" type="ORF">WM2015_1761</name>
</gene>
<organism evidence="1 2">
    <name type="scientific">Wenzhouxiangella marina</name>
    <dbReference type="NCBI Taxonomy" id="1579979"/>
    <lineage>
        <taxon>Bacteria</taxon>
        <taxon>Pseudomonadati</taxon>
        <taxon>Pseudomonadota</taxon>
        <taxon>Gammaproteobacteria</taxon>
        <taxon>Chromatiales</taxon>
        <taxon>Wenzhouxiangellaceae</taxon>
        <taxon>Wenzhouxiangella</taxon>
    </lineage>
</organism>
<dbReference type="Proteomes" id="UP000066624">
    <property type="component" value="Chromosome"/>
</dbReference>
<keyword evidence="2" id="KW-1185">Reference proteome</keyword>
<sequence length="425" mass="48890">MKALFFLRHYNDIDHVTPIVYKWVQAGHVADLVMMGARSSVNDYRIRFLDGHESVRVAWIGDIVGRAKLFRMGLQKLLRNRYFRRALPGFLTPALDRAIGEDKRFAFWRKIGDLLLDRSFPDRQGEASMPGIVAFDWISGNSVFPIEFVQSVVASARERKLGAISLPHGDSPHASFMVRVEELDMKPRMKFEPAKMFDTVAVPNELCAKRFRPFLDDRRVAVLGSPRYCDEWLARLETLLPPSPLQADDTKFKVVFFSRKEDFSIFWEEVARAVRIWASFPDVELIIKAHTRGGWRQPLSRQLGLRKLDNVRFVAGEVHSSHLLDWADAAIDLGTSVVFEAVKRKLPVLSADYLQAARLTIGEYLPECALTCRDDAYQKLERLLENGPEDFYVPAHRERFLREVIDVPDPEVLPRYVEKMESLAR</sequence>
<proteinExistence type="predicted"/>
<dbReference type="SUPFAM" id="SSF53756">
    <property type="entry name" value="UDP-Glycosyltransferase/glycogen phosphorylase"/>
    <property type="match status" value="1"/>
</dbReference>
<accession>A0A0K0XWS2</accession>
<dbReference type="RefSeq" id="WP_049725712.1">
    <property type="nucleotide sequence ID" value="NZ_CP012154.1"/>
</dbReference>
<dbReference type="KEGG" id="wma:WM2015_1761"/>
<dbReference type="EMBL" id="CP012154">
    <property type="protein sequence ID" value="AKS42128.1"/>
    <property type="molecule type" value="Genomic_DNA"/>
</dbReference>